<dbReference type="EMBL" id="FNVU01000025">
    <property type="protein sequence ID" value="SEG92030.1"/>
    <property type="molecule type" value="Genomic_DNA"/>
</dbReference>
<reference evidence="1 2" key="1">
    <citation type="submission" date="2016-10" db="EMBL/GenBank/DDBJ databases">
        <authorList>
            <person name="de Groot N.N."/>
        </authorList>
    </citation>
    <scope>NUCLEOTIDE SEQUENCE [LARGE SCALE GENOMIC DNA]</scope>
    <source>
        <strain evidence="1 2">CGMCC 4.2023</strain>
    </source>
</reference>
<accession>A0A1H6E336</accession>
<gene>
    <name evidence="1" type="ORF">SAMN05216223_12523</name>
</gene>
<evidence type="ECO:0000313" key="1">
    <source>
        <dbReference type="EMBL" id="SEG92030.1"/>
    </source>
</evidence>
<dbReference type="Proteomes" id="UP000236754">
    <property type="component" value="Unassembled WGS sequence"/>
</dbReference>
<evidence type="ECO:0000313" key="2">
    <source>
        <dbReference type="Proteomes" id="UP000236754"/>
    </source>
</evidence>
<protein>
    <submittedName>
        <fullName evidence="1">Uncharacterized protein</fullName>
    </submittedName>
</protein>
<name>A0A1H6E336_9ACTN</name>
<keyword evidence="2" id="KW-1185">Reference proteome</keyword>
<sequence>MDVWARSRVMSAVQFAGDVSPRSGCRHTANRVAGSRERAADFPLPRRVLYTLREAGSVSIEAAAPLIGAHLRASPRTGRLMRYQPDAGGPAGWGV</sequence>
<organism evidence="1 2">
    <name type="scientific">Actinacidiphila yanglinensis</name>
    <dbReference type="NCBI Taxonomy" id="310779"/>
    <lineage>
        <taxon>Bacteria</taxon>
        <taxon>Bacillati</taxon>
        <taxon>Actinomycetota</taxon>
        <taxon>Actinomycetes</taxon>
        <taxon>Kitasatosporales</taxon>
        <taxon>Streptomycetaceae</taxon>
        <taxon>Actinacidiphila</taxon>
    </lineage>
</organism>
<dbReference type="AlphaFoldDB" id="A0A1H6E336"/>
<proteinExistence type="predicted"/>